<dbReference type="EMBL" id="LQQU01000006">
    <property type="protein sequence ID" value="KZE34592.1"/>
    <property type="molecule type" value="Genomic_DNA"/>
</dbReference>
<evidence type="ECO:0000313" key="5">
    <source>
        <dbReference type="Proteomes" id="UP000076625"/>
    </source>
</evidence>
<evidence type="ECO:0000256" key="2">
    <source>
        <dbReference type="ARBA" id="ARBA00022801"/>
    </source>
</evidence>
<evidence type="ECO:0000259" key="3">
    <source>
        <dbReference type="Pfam" id="PF00850"/>
    </source>
</evidence>
<dbReference type="InterPro" id="IPR044150">
    <property type="entry name" value="HDAC_classIV"/>
</dbReference>
<dbReference type="PRINTS" id="PR01270">
    <property type="entry name" value="HDASUPER"/>
</dbReference>
<gene>
    <name evidence="4" type="ORF">AVW16_06105</name>
</gene>
<dbReference type="GO" id="GO:0016787">
    <property type="term" value="F:hydrolase activity"/>
    <property type="evidence" value="ECO:0007669"/>
    <property type="project" value="UniProtKB-KW"/>
</dbReference>
<name>A0A165FYM0_9NEIS</name>
<dbReference type="GO" id="GO:0040029">
    <property type="term" value="P:epigenetic regulation of gene expression"/>
    <property type="evidence" value="ECO:0007669"/>
    <property type="project" value="TreeGrafter"/>
</dbReference>
<dbReference type="PANTHER" id="PTHR10625:SF19">
    <property type="entry name" value="HISTONE DEACETYLASE 12"/>
    <property type="match status" value="1"/>
</dbReference>
<dbReference type="InterPro" id="IPR023801">
    <property type="entry name" value="His_deacetylse_dom"/>
</dbReference>
<evidence type="ECO:0000256" key="1">
    <source>
        <dbReference type="ARBA" id="ARBA00005947"/>
    </source>
</evidence>
<dbReference type="GO" id="GO:0004407">
    <property type="term" value="F:histone deacetylase activity"/>
    <property type="evidence" value="ECO:0007669"/>
    <property type="project" value="InterPro"/>
</dbReference>
<sequence>MRIYRTDRFTLPLPDRHRFPVCKYRMLAEAVAAFAAERMEEAPAATFAELTRVHAPDYVRGVFDGSLPAARWREIGFPWSPELAERSARSVGATVAAARSALVDGVGVGVNLAGGTHHAAVAHGSGFCVFNDVAVAARLMLDEGRVRRVLVIDLDVHQGNGTAAIFRDEARVFTFSMHGEKNFPFRKVAGDWDIDLPDAIGDADYLATLDDALPALFARARPDLVFYLAGADPYEGDRLGRLGLSMRGLAERDRRVIEACRAHGVALAVAMAGGYAEPIADTVAIQTHTVRLALGLDCPILSARGGPAD</sequence>
<comment type="caution">
    <text evidence="4">The sequence shown here is derived from an EMBL/GenBank/DDBJ whole genome shotgun (WGS) entry which is preliminary data.</text>
</comment>
<dbReference type="PANTHER" id="PTHR10625">
    <property type="entry name" value="HISTONE DEACETYLASE HDAC1-RELATED"/>
    <property type="match status" value="1"/>
</dbReference>
<dbReference type="SUPFAM" id="SSF52768">
    <property type="entry name" value="Arginase/deacetylase"/>
    <property type="match status" value="1"/>
</dbReference>
<keyword evidence="2" id="KW-0378">Hydrolase</keyword>
<dbReference type="Pfam" id="PF00850">
    <property type="entry name" value="Hist_deacetyl"/>
    <property type="match status" value="1"/>
</dbReference>
<feature type="domain" description="Histone deacetylase" evidence="3">
    <location>
        <begin position="25"/>
        <end position="280"/>
    </location>
</feature>
<dbReference type="Proteomes" id="UP000076625">
    <property type="component" value="Unassembled WGS sequence"/>
</dbReference>
<reference evidence="5" key="1">
    <citation type="submission" date="2016-01" db="EMBL/GenBank/DDBJ databases">
        <title>Draft genome of Chromobacterium sp. F49.</title>
        <authorList>
            <person name="Hong K.W."/>
        </authorList>
    </citation>
    <scope>NUCLEOTIDE SEQUENCE [LARGE SCALE GENOMIC DNA]</scope>
    <source>
        <strain evidence="5">CN10</strain>
    </source>
</reference>
<dbReference type="Gene3D" id="3.40.800.20">
    <property type="entry name" value="Histone deacetylase domain"/>
    <property type="match status" value="1"/>
</dbReference>
<dbReference type="RefSeq" id="WP_066610060.1">
    <property type="nucleotide sequence ID" value="NZ_LQQU01000006.1"/>
</dbReference>
<organism evidence="4 5">
    <name type="scientific">Crenobacter luteus</name>
    <dbReference type="NCBI Taxonomy" id="1452487"/>
    <lineage>
        <taxon>Bacteria</taxon>
        <taxon>Pseudomonadati</taxon>
        <taxon>Pseudomonadota</taxon>
        <taxon>Betaproteobacteria</taxon>
        <taxon>Neisseriales</taxon>
        <taxon>Neisseriaceae</taxon>
        <taxon>Crenobacter</taxon>
    </lineage>
</organism>
<accession>A0A165FYM0</accession>
<proteinExistence type="inferred from homology"/>
<protein>
    <submittedName>
        <fullName evidence="4">Deacetylase</fullName>
    </submittedName>
</protein>
<dbReference type="InterPro" id="IPR023696">
    <property type="entry name" value="Ureohydrolase_dom_sf"/>
</dbReference>
<comment type="similarity">
    <text evidence="1">Belongs to the histone deacetylase family.</text>
</comment>
<dbReference type="STRING" id="1452487.AVW16_06105"/>
<dbReference type="InterPro" id="IPR000286">
    <property type="entry name" value="HDACs"/>
</dbReference>
<dbReference type="AlphaFoldDB" id="A0A165FYM0"/>
<keyword evidence="5" id="KW-1185">Reference proteome</keyword>
<evidence type="ECO:0000313" key="4">
    <source>
        <dbReference type="EMBL" id="KZE34592.1"/>
    </source>
</evidence>
<dbReference type="CDD" id="cd09993">
    <property type="entry name" value="HDAC_classIV"/>
    <property type="match status" value="1"/>
</dbReference>
<dbReference type="InterPro" id="IPR037138">
    <property type="entry name" value="His_deacetylse_dom_sf"/>
</dbReference>
<dbReference type="OrthoDB" id="9808367at2"/>